<proteinExistence type="predicted"/>
<dbReference type="InterPro" id="IPR029063">
    <property type="entry name" value="SAM-dependent_MTases_sf"/>
</dbReference>
<dbReference type="AlphaFoldDB" id="A0AAV9N004"/>
<gene>
    <name evidence="2" type="ORF">LTR84_008461</name>
</gene>
<dbReference type="PANTHER" id="PTHR43464">
    <property type="entry name" value="METHYLTRANSFERASE"/>
    <property type="match status" value="1"/>
</dbReference>
<dbReference type="Proteomes" id="UP001358417">
    <property type="component" value="Unassembled WGS sequence"/>
</dbReference>
<comment type="caution">
    <text evidence="2">The sequence shown here is derived from an EMBL/GenBank/DDBJ whole genome shotgun (WGS) entry which is preliminary data.</text>
</comment>
<dbReference type="InterPro" id="IPR041698">
    <property type="entry name" value="Methyltransf_25"/>
</dbReference>
<evidence type="ECO:0000259" key="1">
    <source>
        <dbReference type="Pfam" id="PF13649"/>
    </source>
</evidence>
<dbReference type="Pfam" id="PF13649">
    <property type="entry name" value="Methyltransf_25"/>
    <property type="match status" value="1"/>
</dbReference>
<dbReference type="RefSeq" id="XP_064701911.1">
    <property type="nucleotide sequence ID" value="XM_064852006.1"/>
</dbReference>
<dbReference type="SUPFAM" id="SSF53335">
    <property type="entry name" value="S-adenosyl-L-methionine-dependent methyltransferases"/>
    <property type="match status" value="1"/>
</dbReference>
<feature type="domain" description="Methyltransferase" evidence="1">
    <location>
        <begin position="47"/>
        <end position="151"/>
    </location>
</feature>
<sequence length="283" mass="31290">MADSFVTASQHEYTRRAEGYDAASGGWHGELARDFVNWLPPSPGSAVLDLACGTGLVTLAWAGAVGPGGIVVGVDVTEAMLNEAKRKPYPQDGPEVKLVLGDVMDLASIQEVDDVVRERGGFDIISLCSALVLLEDPGRAIKHWVALLKPGSGRLIIDGPTEDPTLMYLLSHPLRRAIGKPIVFEANWTRSIHSLEKLYADAGLEVERSIKTRSYLPERTYRANELWEAFESPMAEKVRRLATESGMLETAKHAWERIWSETLRNGELWDGHRLYVSIGRRVS</sequence>
<reference evidence="2 3" key="1">
    <citation type="submission" date="2023-08" db="EMBL/GenBank/DDBJ databases">
        <title>Black Yeasts Isolated from many extreme environments.</title>
        <authorList>
            <person name="Coleine C."/>
            <person name="Stajich J.E."/>
            <person name="Selbmann L."/>
        </authorList>
    </citation>
    <scope>NUCLEOTIDE SEQUENCE [LARGE SCALE GENOMIC DNA]</scope>
    <source>
        <strain evidence="2 3">CCFEE 5792</strain>
    </source>
</reference>
<organism evidence="2 3">
    <name type="scientific">Exophiala bonariae</name>
    <dbReference type="NCBI Taxonomy" id="1690606"/>
    <lineage>
        <taxon>Eukaryota</taxon>
        <taxon>Fungi</taxon>
        <taxon>Dikarya</taxon>
        <taxon>Ascomycota</taxon>
        <taxon>Pezizomycotina</taxon>
        <taxon>Eurotiomycetes</taxon>
        <taxon>Chaetothyriomycetidae</taxon>
        <taxon>Chaetothyriales</taxon>
        <taxon>Herpotrichiellaceae</taxon>
        <taxon>Exophiala</taxon>
    </lineage>
</organism>
<name>A0AAV9N004_9EURO</name>
<dbReference type="GO" id="GO:0010420">
    <property type="term" value="F:polyprenyldihydroxybenzoate methyltransferase activity"/>
    <property type="evidence" value="ECO:0007669"/>
    <property type="project" value="TreeGrafter"/>
</dbReference>
<dbReference type="GeneID" id="89976624"/>
<accession>A0AAV9N004</accession>
<dbReference type="PANTHER" id="PTHR43464:SF89">
    <property type="entry name" value="METHYLTRANSFERASE"/>
    <property type="match status" value="1"/>
</dbReference>
<dbReference type="CDD" id="cd02440">
    <property type="entry name" value="AdoMet_MTases"/>
    <property type="match status" value="1"/>
</dbReference>
<dbReference type="EMBL" id="JAVRRD010000031">
    <property type="protein sequence ID" value="KAK5046317.1"/>
    <property type="molecule type" value="Genomic_DNA"/>
</dbReference>
<dbReference type="Gene3D" id="3.40.50.150">
    <property type="entry name" value="Vaccinia Virus protein VP39"/>
    <property type="match status" value="1"/>
</dbReference>
<protein>
    <recommendedName>
        <fullName evidence="1">Methyltransferase domain-containing protein</fullName>
    </recommendedName>
</protein>
<keyword evidence="3" id="KW-1185">Reference proteome</keyword>
<evidence type="ECO:0000313" key="3">
    <source>
        <dbReference type="Proteomes" id="UP001358417"/>
    </source>
</evidence>
<evidence type="ECO:0000313" key="2">
    <source>
        <dbReference type="EMBL" id="KAK5046317.1"/>
    </source>
</evidence>